<sequence>MDTCRMFALIVLSRIPANDPWLMLHGESGQEIYASPANG</sequence>
<protein>
    <submittedName>
        <fullName evidence="1">Uncharacterized protein</fullName>
    </submittedName>
</protein>
<dbReference type="EMBL" id="LNQE01001595">
    <property type="protein sequence ID" value="KUG15008.1"/>
    <property type="molecule type" value="Genomic_DNA"/>
</dbReference>
<reference evidence="1" key="1">
    <citation type="journal article" date="2015" name="Proc. Natl. Acad. Sci. U.S.A.">
        <title>Networks of energetic and metabolic interactions define dynamics in microbial communities.</title>
        <authorList>
            <person name="Embree M."/>
            <person name="Liu J.K."/>
            <person name="Al-Bassam M.M."/>
            <person name="Zengler K."/>
        </authorList>
    </citation>
    <scope>NUCLEOTIDE SEQUENCE</scope>
</reference>
<dbReference type="AlphaFoldDB" id="A0A0W8F296"/>
<organism evidence="1">
    <name type="scientific">hydrocarbon metagenome</name>
    <dbReference type="NCBI Taxonomy" id="938273"/>
    <lineage>
        <taxon>unclassified sequences</taxon>
        <taxon>metagenomes</taxon>
        <taxon>ecological metagenomes</taxon>
    </lineage>
</organism>
<evidence type="ECO:0000313" key="1">
    <source>
        <dbReference type="EMBL" id="KUG15008.1"/>
    </source>
</evidence>
<comment type="caution">
    <text evidence="1">The sequence shown here is derived from an EMBL/GenBank/DDBJ whole genome shotgun (WGS) entry which is preliminary data.</text>
</comment>
<gene>
    <name evidence="1" type="ORF">ASZ90_015320</name>
</gene>
<name>A0A0W8F296_9ZZZZ</name>
<proteinExistence type="predicted"/>
<accession>A0A0W8F296</accession>